<dbReference type="PROSITE" id="PS50878">
    <property type="entry name" value="RT_POL"/>
    <property type="match status" value="1"/>
</dbReference>
<proteinExistence type="predicted"/>
<evidence type="ECO:0000313" key="2">
    <source>
        <dbReference type="EMBL" id="CAC5405171.1"/>
    </source>
</evidence>
<gene>
    <name evidence="2" type="ORF">MCOR_38884</name>
</gene>
<organism evidence="2 3">
    <name type="scientific">Mytilus coruscus</name>
    <name type="common">Sea mussel</name>
    <dbReference type="NCBI Taxonomy" id="42192"/>
    <lineage>
        <taxon>Eukaryota</taxon>
        <taxon>Metazoa</taxon>
        <taxon>Spiralia</taxon>
        <taxon>Lophotrochozoa</taxon>
        <taxon>Mollusca</taxon>
        <taxon>Bivalvia</taxon>
        <taxon>Autobranchia</taxon>
        <taxon>Pteriomorphia</taxon>
        <taxon>Mytilida</taxon>
        <taxon>Mytiloidea</taxon>
        <taxon>Mytilidae</taxon>
        <taxon>Mytilinae</taxon>
        <taxon>Mytilus</taxon>
    </lineage>
</organism>
<dbReference type="CDD" id="cd01650">
    <property type="entry name" value="RT_nLTR_like"/>
    <property type="match status" value="1"/>
</dbReference>
<dbReference type="OrthoDB" id="10062389at2759"/>
<dbReference type="SUPFAM" id="SSF56672">
    <property type="entry name" value="DNA/RNA polymerases"/>
    <property type="match status" value="1"/>
</dbReference>
<keyword evidence="3" id="KW-1185">Reference proteome</keyword>
<dbReference type="AlphaFoldDB" id="A0A6J8DBS4"/>
<accession>A0A6J8DBS4</accession>
<dbReference type="InterPro" id="IPR000477">
    <property type="entry name" value="RT_dom"/>
</dbReference>
<feature type="domain" description="Reverse transcriptase" evidence="1">
    <location>
        <begin position="134"/>
        <end position="406"/>
    </location>
</feature>
<dbReference type="Proteomes" id="UP000507470">
    <property type="component" value="Unassembled WGS sequence"/>
</dbReference>
<dbReference type="InterPro" id="IPR043502">
    <property type="entry name" value="DNA/RNA_pol_sf"/>
</dbReference>
<protein>
    <recommendedName>
        <fullName evidence="1">Reverse transcriptase domain-containing protein</fullName>
    </recommendedName>
</protein>
<name>A0A6J8DBS4_MYTCO</name>
<sequence length="604" mass="68845">MEVLPEANESVNANKGEIVGEKGSGLQIECKHINDPKLLNSFGLQKRGLKIANLNIQHILPKIEEIRLTLNEKKSLHILGLCETFLNPELVAEVKDCLSNLNVAKATGIDQISPRILKLSSEVISPSIAYIINRSITAGIFPSELKNARVMPSHKKGPKDTVDNYRPISILPTLSKIFEKYVCKHLYRYLLKYKLLHASQSGFRSHHSCHTALLKLIDQWLKAIDDGEIIGIIFLDFKKAFDLVDHIILLQKLQCYKISNSSCNWFKSYLSHRFQQVENGTIKSRALEIKSGVPQGSILGPLLFLLFINDLPLHITSSQADLYADDTTIHCTGRSLNTIQDSITNDLDRIEEWCKGHKMYINPTKTTSMLIGSRQKLAKTDHVLNLTVGNSHIRDVNGEKLLGVFIDENLEWTAEIDTLCTKISTRLNLLSRIKKSLPLETRKLYFIGYILPILDYCCTIWGNTSDQNTNRLDKLQKRTARIILELPYDTPSNTMFKKLSWLRFTDRVIYHKALYVHRCLYGSVPEYLSNKISYVTNKNGMQLRSNTTQLLNIPKARTNTFRRSFSYSGPTLWNKLPEALRHMSNINTFKTSCFKFLLEIPGII</sequence>
<reference evidence="2 3" key="1">
    <citation type="submission" date="2020-06" db="EMBL/GenBank/DDBJ databases">
        <authorList>
            <person name="Li R."/>
            <person name="Bekaert M."/>
        </authorList>
    </citation>
    <scope>NUCLEOTIDE SEQUENCE [LARGE SCALE GENOMIC DNA]</scope>
    <source>
        <strain evidence="3">wild</strain>
    </source>
</reference>
<dbReference type="PANTHER" id="PTHR33332">
    <property type="entry name" value="REVERSE TRANSCRIPTASE DOMAIN-CONTAINING PROTEIN"/>
    <property type="match status" value="1"/>
</dbReference>
<dbReference type="Pfam" id="PF00078">
    <property type="entry name" value="RVT_1"/>
    <property type="match status" value="1"/>
</dbReference>
<dbReference type="EMBL" id="CACVKT020007086">
    <property type="protein sequence ID" value="CAC5405171.1"/>
    <property type="molecule type" value="Genomic_DNA"/>
</dbReference>
<evidence type="ECO:0000259" key="1">
    <source>
        <dbReference type="PROSITE" id="PS50878"/>
    </source>
</evidence>
<evidence type="ECO:0000313" key="3">
    <source>
        <dbReference type="Proteomes" id="UP000507470"/>
    </source>
</evidence>